<dbReference type="AlphaFoldDB" id="A0A918UB86"/>
<dbReference type="EMBL" id="BMYX01000018">
    <property type="protein sequence ID" value="GGY23060.1"/>
    <property type="molecule type" value="Genomic_DNA"/>
</dbReference>
<dbReference type="SUPFAM" id="SSF52833">
    <property type="entry name" value="Thioredoxin-like"/>
    <property type="match status" value="1"/>
</dbReference>
<dbReference type="PANTHER" id="PTHR15337:SF11">
    <property type="entry name" value="THIOREDOXIN DOMAIN-CONTAINING PROTEIN"/>
    <property type="match status" value="1"/>
</dbReference>
<dbReference type="PANTHER" id="PTHR15337">
    <property type="entry name" value="ANTERIOR GRADIENT PROTEIN-RELATED"/>
    <property type="match status" value="1"/>
</dbReference>
<keyword evidence="4" id="KW-0449">Lipoprotein</keyword>
<evidence type="ECO:0000256" key="1">
    <source>
        <dbReference type="ARBA" id="ARBA00022729"/>
    </source>
</evidence>
<keyword evidence="5" id="KW-1185">Reference proteome</keyword>
<gene>
    <name evidence="4" type="ORF">GCM10011289_28520</name>
</gene>
<dbReference type="InterPro" id="IPR013766">
    <property type="entry name" value="Thioredoxin_domain"/>
</dbReference>
<comment type="caution">
    <text evidence="4">The sequence shown here is derived from an EMBL/GenBank/DDBJ whole genome shotgun (WGS) entry which is preliminary data.</text>
</comment>
<feature type="chain" id="PRO_5036880318" evidence="2">
    <location>
        <begin position="26"/>
        <end position="519"/>
    </location>
</feature>
<evidence type="ECO:0000313" key="5">
    <source>
        <dbReference type="Proteomes" id="UP000645257"/>
    </source>
</evidence>
<dbReference type="Pfam" id="PF13098">
    <property type="entry name" value="Thioredoxin_2"/>
    <property type="match status" value="1"/>
</dbReference>
<dbReference type="PROSITE" id="PS51352">
    <property type="entry name" value="THIOREDOXIN_2"/>
    <property type="match status" value="1"/>
</dbReference>
<dbReference type="InterPro" id="IPR051099">
    <property type="entry name" value="AGR/TXD"/>
</dbReference>
<reference evidence="4" key="2">
    <citation type="submission" date="2020-09" db="EMBL/GenBank/DDBJ databases">
        <authorList>
            <person name="Sun Q."/>
            <person name="Kim S."/>
        </authorList>
    </citation>
    <scope>NUCLEOTIDE SEQUENCE</scope>
    <source>
        <strain evidence="4">KCTC 32182</strain>
    </source>
</reference>
<protein>
    <submittedName>
        <fullName evidence="4">Lipoprotein</fullName>
    </submittedName>
</protein>
<accession>A0A918UB86</accession>
<proteinExistence type="predicted"/>
<dbReference type="InterPro" id="IPR036249">
    <property type="entry name" value="Thioredoxin-like_sf"/>
</dbReference>
<dbReference type="InterPro" id="IPR012336">
    <property type="entry name" value="Thioredoxin-like_fold"/>
</dbReference>
<evidence type="ECO:0000259" key="3">
    <source>
        <dbReference type="PROSITE" id="PS51352"/>
    </source>
</evidence>
<dbReference type="Proteomes" id="UP000645257">
    <property type="component" value="Unassembled WGS sequence"/>
</dbReference>
<feature type="signal peptide" evidence="2">
    <location>
        <begin position="1"/>
        <end position="25"/>
    </location>
</feature>
<evidence type="ECO:0000256" key="2">
    <source>
        <dbReference type="SAM" id="SignalP"/>
    </source>
</evidence>
<evidence type="ECO:0000313" key="4">
    <source>
        <dbReference type="EMBL" id="GGY23060.1"/>
    </source>
</evidence>
<dbReference type="RefSeq" id="WP_189535489.1">
    <property type="nucleotide sequence ID" value="NZ_BMYX01000018.1"/>
</dbReference>
<feature type="domain" description="Thioredoxin" evidence="3">
    <location>
        <begin position="21"/>
        <end position="150"/>
    </location>
</feature>
<dbReference type="Gene3D" id="3.40.30.10">
    <property type="entry name" value="Glutaredoxin"/>
    <property type="match status" value="1"/>
</dbReference>
<name>A0A918UB86_9NEIS</name>
<reference evidence="4" key="1">
    <citation type="journal article" date="2014" name="Int. J. Syst. Evol. Microbiol.">
        <title>Complete genome sequence of Corynebacterium casei LMG S-19264T (=DSM 44701T), isolated from a smear-ripened cheese.</title>
        <authorList>
            <consortium name="US DOE Joint Genome Institute (JGI-PGF)"/>
            <person name="Walter F."/>
            <person name="Albersmeier A."/>
            <person name="Kalinowski J."/>
            <person name="Ruckert C."/>
        </authorList>
    </citation>
    <scope>NUCLEOTIDE SEQUENCE</scope>
    <source>
        <strain evidence="4">KCTC 32182</strain>
    </source>
</reference>
<keyword evidence="1 2" id="KW-0732">Signal</keyword>
<organism evidence="4 5">
    <name type="scientific">Paludibacterium paludis</name>
    <dbReference type="NCBI Taxonomy" id="1225769"/>
    <lineage>
        <taxon>Bacteria</taxon>
        <taxon>Pseudomonadati</taxon>
        <taxon>Pseudomonadota</taxon>
        <taxon>Betaproteobacteria</taxon>
        <taxon>Neisseriales</taxon>
        <taxon>Chromobacteriaceae</taxon>
        <taxon>Paludibacterium</taxon>
    </lineage>
</organism>
<sequence>MKQTIRAAAWLAFSPLVLPVSPALAAAPEASSHVLPAGIDWRQGDVDAAFAQARASGKPLFLYWGAVWCPPCNQVKATIFNRQDFIDRTRQFIPVYLDGDSPGAQKLASRFKVRGYPTMILFRPDGTEITRLPGEVEGERYLRTLELGLAAARPVKALLASALNGDALSAGDWQLLADYSWDTDQTQIIADGQLAVTLQRLAAAVPGGESATARRLALKALVATASDDKAPAIDKDAARAGLRQVLADTKLTRDNFDVLANNATEVTTYLTGPGAPRLELIHDWNGALVRLQNDAGLSTTDRLTALYAEVELARLSDPKGAISPALQDKVRRQTAEADRRTTNGYERQSVVSMAAHVLSQSGQIAESDTLLLAELKRSHSAYYHMLSLAANARSRGDKAAAVDWYQKAWESSTGPATRLQWGVGYVSGAIDLAPSEEARIEKAATRVVAEAGKTQNAFYERSRRSLERLVGKLRTWNKDGSHRASVGRVQAELSGVCGKLPASDAQKPVCDALASSLNG</sequence>